<accession>A0A1H3HD56</accession>
<protein>
    <submittedName>
        <fullName evidence="2">Uncharacterized protein</fullName>
    </submittedName>
</protein>
<keyword evidence="1" id="KW-0812">Transmembrane</keyword>
<organism evidence="2 3">
    <name type="scientific">Nitrosomonas halophila</name>
    <dbReference type="NCBI Taxonomy" id="44576"/>
    <lineage>
        <taxon>Bacteria</taxon>
        <taxon>Pseudomonadati</taxon>
        <taxon>Pseudomonadota</taxon>
        <taxon>Betaproteobacteria</taxon>
        <taxon>Nitrosomonadales</taxon>
        <taxon>Nitrosomonadaceae</taxon>
        <taxon>Nitrosomonas</taxon>
    </lineage>
</organism>
<keyword evidence="1" id="KW-0472">Membrane</keyword>
<gene>
    <name evidence="2" type="ORF">SAMN05421881_101940</name>
</gene>
<evidence type="ECO:0000313" key="2">
    <source>
        <dbReference type="EMBL" id="SDY13513.1"/>
    </source>
</evidence>
<keyword evidence="1" id="KW-1133">Transmembrane helix</keyword>
<name>A0A1H3HD56_9PROT</name>
<evidence type="ECO:0000256" key="1">
    <source>
        <dbReference type="SAM" id="Phobius"/>
    </source>
</evidence>
<feature type="transmembrane region" description="Helical" evidence="1">
    <location>
        <begin position="100"/>
        <end position="122"/>
    </location>
</feature>
<keyword evidence="3" id="KW-1185">Reference proteome</keyword>
<reference evidence="2 3" key="1">
    <citation type="submission" date="2016-10" db="EMBL/GenBank/DDBJ databases">
        <authorList>
            <person name="de Groot N.N."/>
        </authorList>
    </citation>
    <scope>NUCLEOTIDE SEQUENCE [LARGE SCALE GENOMIC DNA]</scope>
    <source>
        <strain evidence="2 3">Nm1</strain>
    </source>
</reference>
<proteinExistence type="predicted"/>
<dbReference type="Proteomes" id="UP000198640">
    <property type="component" value="Unassembled WGS sequence"/>
</dbReference>
<dbReference type="EMBL" id="FNOY01000019">
    <property type="protein sequence ID" value="SDY13513.1"/>
    <property type="molecule type" value="Genomic_DNA"/>
</dbReference>
<sequence>MAKRKRVANMRIILEKAHNNKLQHRPSNRDAFMARSTALHTSPFLSPMIEKGNLSHTESTTLTLQCHPQEDDFPGLINTSHMNRSGLACRSAGSPVWHALFLVVGVYQLAHFFPSFEMWYILLRHMHFLA</sequence>
<dbReference type="AlphaFoldDB" id="A0A1H3HD56"/>
<evidence type="ECO:0000313" key="3">
    <source>
        <dbReference type="Proteomes" id="UP000198640"/>
    </source>
</evidence>